<feature type="region of interest" description="Disordered" evidence="1">
    <location>
        <begin position="60"/>
        <end position="102"/>
    </location>
</feature>
<dbReference type="EMBL" id="CAKOGL010000015">
    <property type="protein sequence ID" value="CAH2095244.1"/>
    <property type="molecule type" value="Genomic_DNA"/>
</dbReference>
<proteinExistence type="predicted"/>
<reference evidence="3" key="1">
    <citation type="submission" date="2022-03" db="EMBL/GenBank/DDBJ databases">
        <authorList>
            <person name="Tunstrom K."/>
        </authorList>
    </citation>
    <scope>NUCLEOTIDE SEQUENCE</scope>
</reference>
<dbReference type="GO" id="GO:0006897">
    <property type="term" value="P:endocytosis"/>
    <property type="evidence" value="ECO:0007669"/>
    <property type="project" value="TreeGrafter"/>
</dbReference>
<sequence>MLWILVPIVISYLREPADGRGPHARALHEFALNWLMRVGPKYPQEFKTMMQQSSELRTKLENAVKANQASRNNRRPPPTRPSFETRPAKPTIQLKTDFSDFR</sequence>
<dbReference type="GO" id="GO:0042147">
    <property type="term" value="P:retrograde transport, endosome to Golgi"/>
    <property type="evidence" value="ECO:0007669"/>
    <property type="project" value="TreeGrafter"/>
</dbReference>
<dbReference type="GO" id="GO:0005794">
    <property type="term" value="C:Golgi apparatus"/>
    <property type="evidence" value="ECO:0007669"/>
    <property type="project" value="TreeGrafter"/>
</dbReference>
<dbReference type="InterPro" id="IPR040108">
    <property type="entry name" value="Laa1/Sip1/HEATR5"/>
</dbReference>
<dbReference type="GO" id="GO:0016020">
    <property type="term" value="C:membrane"/>
    <property type="evidence" value="ECO:0007669"/>
    <property type="project" value="TreeGrafter"/>
</dbReference>
<feature type="signal peptide" evidence="2">
    <location>
        <begin position="1"/>
        <end position="19"/>
    </location>
</feature>
<organism evidence="3 4">
    <name type="scientific">Euphydryas editha</name>
    <name type="common">Edith's checkerspot</name>
    <dbReference type="NCBI Taxonomy" id="104508"/>
    <lineage>
        <taxon>Eukaryota</taxon>
        <taxon>Metazoa</taxon>
        <taxon>Ecdysozoa</taxon>
        <taxon>Arthropoda</taxon>
        <taxon>Hexapoda</taxon>
        <taxon>Insecta</taxon>
        <taxon>Pterygota</taxon>
        <taxon>Neoptera</taxon>
        <taxon>Endopterygota</taxon>
        <taxon>Lepidoptera</taxon>
        <taxon>Glossata</taxon>
        <taxon>Ditrysia</taxon>
        <taxon>Papilionoidea</taxon>
        <taxon>Nymphalidae</taxon>
        <taxon>Nymphalinae</taxon>
        <taxon>Euphydryas</taxon>
    </lineage>
</organism>
<dbReference type="PANTHER" id="PTHR21663:SF0">
    <property type="entry name" value="HEAT REPEAT-CONTAINING PROTEIN 5B"/>
    <property type="match status" value="1"/>
</dbReference>
<comment type="caution">
    <text evidence="3">The sequence shown here is derived from an EMBL/GenBank/DDBJ whole genome shotgun (WGS) entry which is preliminary data.</text>
</comment>
<keyword evidence="2" id="KW-0732">Signal</keyword>
<dbReference type="GO" id="GO:0008104">
    <property type="term" value="P:intracellular protein localization"/>
    <property type="evidence" value="ECO:0007669"/>
    <property type="project" value="TreeGrafter"/>
</dbReference>
<feature type="chain" id="PRO_5043852145" evidence="2">
    <location>
        <begin position="20"/>
        <end position="102"/>
    </location>
</feature>
<keyword evidence="4" id="KW-1185">Reference proteome</keyword>
<dbReference type="GO" id="GO:0030139">
    <property type="term" value="C:endocytic vesicle"/>
    <property type="evidence" value="ECO:0007669"/>
    <property type="project" value="TreeGrafter"/>
</dbReference>
<evidence type="ECO:0000256" key="2">
    <source>
        <dbReference type="SAM" id="SignalP"/>
    </source>
</evidence>
<dbReference type="PANTHER" id="PTHR21663">
    <property type="entry name" value="HYPOTHETICAL HEAT DOMAIN-CONTAINING"/>
    <property type="match status" value="1"/>
</dbReference>
<gene>
    <name evidence="3" type="ORF">EEDITHA_LOCUS10721</name>
</gene>
<dbReference type="Proteomes" id="UP001153954">
    <property type="component" value="Unassembled WGS sequence"/>
</dbReference>
<accession>A0AAU9UBX3</accession>
<dbReference type="GO" id="GO:0005829">
    <property type="term" value="C:cytosol"/>
    <property type="evidence" value="ECO:0007669"/>
    <property type="project" value="GOC"/>
</dbReference>
<evidence type="ECO:0000256" key="1">
    <source>
        <dbReference type="SAM" id="MobiDB-lite"/>
    </source>
</evidence>
<dbReference type="AlphaFoldDB" id="A0AAU9UBX3"/>
<evidence type="ECO:0000313" key="4">
    <source>
        <dbReference type="Proteomes" id="UP001153954"/>
    </source>
</evidence>
<protein>
    <submittedName>
        <fullName evidence="3">Uncharacterized protein</fullName>
    </submittedName>
</protein>
<evidence type="ECO:0000313" key="3">
    <source>
        <dbReference type="EMBL" id="CAH2095244.1"/>
    </source>
</evidence>
<name>A0AAU9UBX3_EUPED</name>